<dbReference type="InterPro" id="IPR022643">
    <property type="entry name" value="De-COase2_C"/>
</dbReference>
<evidence type="ECO:0000259" key="10">
    <source>
        <dbReference type="Pfam" id="PF02784"/>
    </source>
</evidence>
<dbReference type="PRINTS" id="PR01179">
    <property type="entry name" value="ODADCRBXLASE"/>
</dbReference>
<dbReference type="PANTHER" id="PTHR43727:SF2">
    <property type="entry name" value="GROUP IV DECARBOXYLASE"/>
    <property type="match status" value="1"/>
</dbReference>
<feature type="binding site" evidence="5">
    <location>
        <position position="344"/>
    </location>
    <ligand>
        <name>substrate</name>
    </ligand>
</feature>
<dbReference type="InterPro" id="IPR029066">
    <property type="entry name" value="PLP-binding_barrel"/>
</dbReference>
<dbReference type="EMBL" id="CP001825">
    <property type="protein sequence ID" value="ACZ41751.1"/>
    <property type="molecule type" value="Genomic_DNA"/>
</dbReference>
<feature type="domain" description="Orn/DAP/Arg decarboxylase 2 N-terminal" evidence="10">
    <location>
        <begin position="39"/>
        <end position="281"/>
    </location>
</feature>
<evidence type="ECO:0000313" key="12">
    <source>
        <dbReference type="Proteomes" id="UP000000323"/>
    </source>
</evidence>
<dbReference type="GO" id="GO:0009089">
    <property type="term" value="P:lysine biosynthetic process via diaminopimelate"/>
    <property type="evidence" value="ECO:0007669"/>
    <property type="project" value="UniProtKB-UniRule"/>
</dbReference>
<dbReference type="KEGG" id="ttr:Tter_0834"/>
<dbReference type="NCBIfam" id="TIGR01048">
    <property type="entry name" value="lysA"/>
    <property type="match status" value="1"/>
</dbReference>
<evidence type="ECO:0000256" key="8">
    <source>
        <dbReference type="RuleBase" id="RU003738"/>
    </source>
</evidence>
<dbReference type="HOGENOM" id="CLU_026444_0_0_0"/>
<comment type="catalytic activity">
    <reaction evidence="5 8">
        <text>meso-2,6-diaminopimelate + H(+) = L-lysine + CO2</text>
        <dbReference type="Rhea" id="RHEA:15101"/>
        <dbReference type="ChEBI" id="CHEBI:15378"/>
        <dbReference type="ChEBI" id="CHEBI:16526"/>
        <dbReference type="ChEBI" id="CHEBI:32551"/>
        <dbReference type="ChEBI" id="CHEBI:57791"/>
        <dbReference type="EC" id="4.1.1.20"/>
    </reaction>
</comment>
<dbReference type="InterPro" id="IPR002986">
    <property type="entry name" value="DAP_deCOOHase_LysA"/>
</dbReference>
<comment type="subunit">
    <text evidence="5">Homodimer.</text>
</comment>
<feature type="binding site" evidence="5">
    <location>
        <begin position="275"/>
        <end position="278"/>
    </location>
    <ligand>
        <name>pyridoxal 5'-phosphate</name>
        <dbReference type="ChEBI" id="CHEBI:597326"/>
    </ligand>
</feature>
<evidence type="ECO:0000256" key="5">
    <source>
        <dbReference type="HAMAP-Rule" id="MF_02120"/>
    </source>
</evidence>
<dbReference type="Pfam" id="PF00278">
    <property type="entry name" value="Orn_DAP_Arg_deC"/>
    <property type="match status" value="1"/>
</dbReference>
<dbReference type="PROSITE" id="PS00879">
    <property type="entry name" value="ODR_DC_2_2"/>
    <property type="match status" value="1"/>
</dbReference>
<feature type="domain" description="Orn/DAP/Arg decarboxylase 2 C-terminal" evidence="9">
    <location>
        <begin position="32"/>
        <end position="370"/>
    </location>
</feature>
<evidence type="ECO:0000256" key="4">
    <source>
        <dbReference type="ARBA" id="ARBA00023239"/>
    </source>
</evidence>
<dbReference type="GO" id="GO:0030170">
    <property type="term" value="F:pyridoxal phosphate binding"/>
    <property type="evidence" value="ECO:0007669"/>
    <property type="project" value="UniProtKB-UniRule"/>
</dbReference>
<feature type="binding site" evidence="5">
    <location>
        <position position="314"/>
    </location>
    <ligand>
        <name>substrate</name>
    </ligand>
</feature>
<accession>D1CFP5</accession>
<dbReference type="STRING" id="525904.Tter_0834"/>
<evidence type="ECO:0000256" key="1">
    <source>
        <dbReference type="ARBA" id="ARBA00001933"/>
    </source>
</evidence>
<dbReference type="FunFam" id="3.20.20.10:FF:000003">
    <property type="entry name" value="Diaminopimelate decarboxylase"/>
    <property type="match status" value="1"/>
</dbReference>
<evidence type="ECO:0000256" key="6">
    <source>
        <dbReference type="NCBIfam" id="TIGR01048"/>
    </source>
</evidence>
<sequence>MLDTAFHYRGDTLYCEDVPLVDLVKEYQTPLYVYSANYIRNAYQKLKESFGGFPTKICYSLKSNPNIWIGKLLADLGAGADVTSGGELFRALKAGFNPEDIVFAGVGKSSREIVEALRSGVGLFSIESEQELRKISELAQSLNRVANISIRVNPNIDPHTHEKITTGLRSNKFGVPIEEALRVYQLACTLPAIRIVGIGMHIGSQLVNLDPVIQAANTILDMAEELINTGIRLEYIDIGGGFGIKYKDESPEDPEIVAKALERRLRDLKLKLIIEPGRFISGPSGALLTSVLYTKTSGGKKFVIVDAGMNALIRPALYDAYHHIQPLVRRDKTEIVDVVGPICESSDYLAKDRLLPQVFPTETIAILQAGAYGFAMASEYNSHPRPAEILVDGNKVRLIRKRQTYEDLIRLELEAEDL</sequence>
<evidence type="ECO:0000313" key="11">
    <source>
        <dbReference type="EMBL" id="ACZ41751.1"/>
    </source>
</evidence>
<dbReference type="EC" id="4.1.1.20" evidence="5 6"/>
<name>D1CFP5_THET1</name>
<dbReference type="Pfam" id="PF02784">
    <property type="entry name" value="Orn_Arg_deC_N"/>
    <property type="match status" value="1"/>
</dbReference>
<comment type="similarity">
    <text evidence="5">Belongs to the Orn/Lys/Arg decarboxylase class-II family. LysA subfamily.</text>
</comment>
<gene>
    <name evidence="5" type="primary">lysA</name>
    <name evidence="11" type="ordered locus">Tter_0834</name>
</gene>
<dbReference type="InterPro" id="IPR022657">
    <property type="entry name" value="De-COase2_CS"/>
</dbReference>
<dbReference type="InterPro" id="IPR009006">
    <property type="entry name" value="Ala_racemase/Decarboxylase_C"/>
</dbReference>
<dbReference type="SUPFAM" id="SSF51419">
    <property type="entry name" value="PLP-binding barrel"/>
    <property type="match status" value="1"/>
</dbReference>
<dbReference type="eggNOG" id="COG0019">
    <property type="taxonomic scope" value="Bacteria"/>
</dbReference>
<keyword evidence="3 5" id="KW-0663">Pyridoxal phosphate</keyword>
<feature type="active site" description="Proton donor" evidence="7">
    <location>
        <position position="343"/>
    </location>
</feature>
<organism evidence="11 12">
    <name type="scientific">Thermobaculum terrenum (strain ATCC BAA-798 / CCMEE 7001 / YNP1)</name>
    <dbReference type="NCBI Taxonomy" id="525904"/>
    <lineage>
        <taxon>Bacteria</taxon>
        <taxon>Bacillati</taxon>
        <taxon>Chloroflexota</taxon>
        <taxon>Chloroflexia</taxon>
        <taxon>Candidatus Thermobaculales</taxon>
        <taxon>Candidatus Thermobaculaceae</taxon>
        <taxon>Thermobaculum</taxon>
    </lineage>
</organism>
<keyword evidence="2 5" id="KW-0210">Decarboxylase</keyword>
<dbReference type="UniPathway" id="UPA00034">
    <property type="reaction ID" value="UER00027"/>
</dbReference>
<dbReference type="PRINTS" id="PR01181">
    <property type="entry name" value="DAPDCRBXLASE"/>
</dbReference>
<dbReference type="GO" id="GO:0008836">
    <property type="term" value="F:diaminopimelate decarboxylase activity"/>
    <property type="evidence" value="ECO:0007669"/>
    <property type="project" value="UniProtKB-UniRule"/>
</dbReference>
<dbReference type="InterPro" id="IPR000183">
    <property type="entry name" value="Orn/DAP/Arg_de-COase"/>
</dbReference>
<feature type="binding site" evidence="5">
    <location>
        <position position="372"/>
    </location>
    <ligand>
        <name>substrate</name>
    </ligand>
</feature>
<feature type="binding site" evidence="5">
    <location>
        <position position="241"/>
    </location>
    <ligand>
        <name>pyridoxal 5'-phosphate</name>
        <dbReference type="ChEBI" id="CHEBI:597326"/>
    </ligand>
</feature>
<feature type="binding site" evidence="5">
    <location>
        <position position="372"/>
    </location>
    <ligand>
        <name>pyridoxal 5'-phosphate</name>
        <dbReference type="ChEBI" id="CHEBI:597326"/>
    </ligand>
</feature>
<dbReference type="PANTHER" id="PTHR43727">
    <property type="entry name" value="DIAMINOPIMELATE DECARBOXYLASE"/>
    <property type="match status" value="1"/>
</dbReference>
<protein>
    <recommendedName>
        <fullName evidence="5 6">Diaminopimelate decarboxylase</fullName>
        <shortName evidence="5">DAP decarboxylase</shortName>
        <shortName evidence="5">DAPDC</shortName>
        <ecNumber evidence="5 6">4.1.1.20</ecNumber>
    </recommendedName>
</protein>
<feature type="binding site" evidence="5">
    <location>
        <position position="278"/>
    </location>
    <ligand>
        <name>substrate</name>
    </ligand>
</feature>
<feature type="modified residue" description="N6-(pyridoxal phosphate)lysine" evidence="5 7">
    <location>
        <position position="62"/>
    </location>
</feature>
<keyword evidence="12" id="KW-1185">Reference proteome</keyword>
<comment type="pathway">
    <text evidence="5 8">Amino-acid biosynthesis; L-lysine biosynthesis via DAP pathway; L-lysine from DL-2,6-diaminopimelate: step 1/1.</text>
</comment>
<dbReference type="RefSeq" id="WP_012874786.1">
    <property type="nucleotide sequence ID" value="NC_013525.1"/>
</dbReference>
<keyword evidence="4 5" id="KW-0456">Lyase</keyword>
<feature type="binding site" evidence="5">
    <location>
        <position position="318"/>
    </location>
    <ligand>
        <name>substrate</name>
    </ligand>
</feature>
<keyword evidence="5" id="KW-0028">Amino-acid biosynthesis</keyword>
<dbReference type="InterPro" id="IPR022644">
    <property type="entry name" value="De-COase2_N"/>
</dbReference>
<evidence type="ECO:0000256" key="2">
    <source>
        <dbReference type="ARBA" id="ARBA00022793"/>
    </source>
</evidence>
<dbReference type="Proteomes" id="UP000000323">
    <property type="component" value="Chromosome 1"/>
</dbReference>
<dbReference type="Gene3D" id="2.40.37.10">
    <property type="entry name" value="Lyase, Ornithine Decarboxylase, Chain A, domain 1"/>
    <property type="match status" value="1"/>
</dbReference>
<dbReference type="HAMAP" id="MF_02120">
    <property type="entry name" value="LysA"/>
    <property type="match status" value="1"/>
</dbReference>
<comment type="cofactor">
    <cofactor evidence="1 5 7 8">
        <name>pyridoxal 5'-phosphate</name>
        <dbReference type="ChEBI" id="CHEBI:597326"/>
    </cofactor>
</comment>
<evidence type="ECO:0000259" key="9">
    <source>
        <dbReference type="Pfam" id="PF00278"/>
    </source>
</evidence>
<evidence type="ECO:0000256" key="3">
    <source>
        <dbReference type="ARBA" id="ARBA00022898"/>
    </source>
</evidence>
<proteinExistence type="inferred from homology"/>
<keyword evidence="5 8" id="KW-0457">Lysine biosynthesis</keyword>
<dbReference type="CDD" id="cd06828">
    <property type="entry name" value="PLPDE_III_DapDC"/>
    <property type="match status" value="1"/>
</dbReference>
<evidence type="ECO:0000256" key="7">
    <source>
        <dbReference type="PIRSR" id="PIRSR600183-50"/>
    </source>
</evidence>
<dbReference type="SUPFAM" id="SSF50621">
    <property type="entry name" value="Alanine racemase C-terminal domain-like"/>
    <property type="match status" value="1"/>
</dbReference>
<dbReference type="Gene3D" id="3.20.20.10">
    <property type="entry name" value="Alanine racemase"/>
    <property type="match status" value="1"/>
</dbReference>
<reference evidence="12" key="1">
    <citation type="journal article" date="2010" name="Stand. Genomic Sci.">
        <title>Complete genome sequence of 'Thermobaculum terrenum' type strain (YNP1).</title>
        <authorList>
            <person name="Kiss H."/>
            <person name="Cleland D."/>
            <person name="Lapidus A."/>
            <person name="Lucas S."/>
            <person name="Glavina Del Rio T."/>
            <person name="Nolan M."/>
            <person name="Tice H."/>
            <person name="Han C."/>
            <person name="Goodwin L."/>
            <person name="Pitluck S."/>
            <person name="Liolios K."/>
            <person name="Ivanova N."/>
            <person name="Mavromatis K."/>
            <person name="Ovchinnikova G."/>
            <person name="Pati A."/>
            <person name="Chen A."/>
            <person name="Palaniappan K."/>
            <person name="Land M."/>
            <person name="Hauser L."/>
            <person name="Chang Y."/>
            <person name="Jeffries C."/>
            <person name="Lu M."/>
            <person name="Brettin T."/>
            <person name="Detter J."/>
            <person name="Goker M."/>
            <person name="Tindall B."/>
            <person name="Beck B."/>
            <person name="McDermott T."/>
            <person name="Woyke T."/>
            <person name="Bristow J."/>
            <person name="Eisen J."/>
            <person name="Markowitz V."/>
            <person name="Hugenholtz P."/>
            <person name="Kyrpides N."/>
            <person name="Klenk H."/>
            <person name="Cheng J."/>
        </authorList>
    </citation>
    <scope>NUCLEOTIDE SEQUENCE [LARGE SCALE GENOMIC DNA]</scope>
    <source>
        <strain evidence="12">ATCC BAA-798 / YNP1</strain>
    </source>
</reference>
<comment type="function">
    <text evidence="5">Specifically catalyzes the decarboxylation of meso-diaminopimelate (meso-DAP) to L-lysine.</text>
</comment>
<dbReference type="AlphaFoldDB" id="D1CFP5"/>